<dbReference type="Proteomes" id="UP000019804">
    <property type="component" value="Unassembled WGS sequence"/>
</dbReference>
<protein>
    <submittedName>
        <fullName evidence="1">Uncharacterized protein</fullName>
    </submittedName>
</protein>
<reference evidence="2" key="1">
    <citation type="journal article" date="2014" name="Nat. Commun.">
        <title>Genomic adaptations of the halophilic Dead Sea filamentous fungus Eurotium rubrum.</title>
        <authorList>
            <person name="Kis-Papo T."/>
            <person name="Weig A.R."/>
            <person name="Riley R."/>
            <person name="Persoh D."/>
            <person name="Salamov A."/>
            <person name="Sun H."/>
            <person name="Lipzen A."/>
            <person name="Wasser S.P."/>
            <person name="Rambold G."/>
            <person name="Grigoriev I.V."/>
            <person name="Nevo E."/>
        </authorList>
    </citation>
    <scope>NUCLEOTIDE SEQUENCE [LARGE SCALE GENOMIC DNA]</scope>
    <source>
        <strain evidence="2">CBS 135680</strain>
    </source>
</reference>
<dbReference type="STRING" id="1388766.A0A017S291"/>
<dbReference type="HOGENOM" id="CLU_035263_1_2_1"/>
<evidence type="ECO:0000313" key="2">
    <source>
        <dbReference type="Proteomes" id="UP000019804"/>
    </source>
</evidence>
<name>A0A017S291_ASPRC</name>
<dbReference type="RefSeq" id="XP_040633985.1">
    <property type="nucleotide sequence ID" value="XM_040783240.1"/>
</dbReference>
<gene>
    <name evidence="1" type="ORF">EURHEDRAFT_417595</name>
</gene>
<dbReference type="GeneID" id="63698364"/>
<accession>A0A017S291</accession>
<dbReference type="AlphaFoldDB" id="A0A017S291"/>
<proteinExistence type="predicted"/>
<dbReference type="PANTHER" id="PTHR38797">
    <property type="entry name" value="NUCLEAR PORE COMPLEX PROTEIN NUP85-RELATED"/>
    <property type="match status" value="1"/>
</dbReference>
<sequence length="270" mass="30439">MEEYDPDLVPTQEFKILHNLVTDPDASAADAVQQVLDLTTTEILSKNDTPGSNFDSDVAWNICVLIIDIAANTAPTRQTKLLDFVSQIRKVTVADPRTGEKVGCGNFGYLWTDLHSFGMHAADMCNSFIHHHSHTPKDLEKWENSTAFIAQSTAAAAITRNGKPTHRMDFSIYGLYACRDAFEEENQYKSAVRTACLWFIYAAGSMLENCKIGRVYDLHDPPERGFDLDRWHAWKQGLVRTQAGYGDERTQELVRIALERIAQVEAERLN</sequence>
<dbReference type="Pfam" id="PF12311">
    <property type="entry name" value="DUF3632"/>
    <property type="match status" value="1"/>
</dbReference>
<dbReference type="InterPro" id="IPR053204">
    <property type="entry name" value="Oxopyrrolidines_Biosynth-assoc"/>
</dbReference>
<dbReference type="PANTHER" id="PTHR38797:SF6">
    <property type="match status" value="1"/>
</dbReference>
<dbReference type="InterPro" id="IPR022085">
    <property type="entry name" value="OpdG"/>
</dbReference>
<dbReference type="OrthoDB" id="3350591at2759"/>
<organism evidence="1 2">
    <name type="scientific">Aspergillus ruber (strain CBS 135680)</name>
    <dbReference type="NCBI Taxonomy" id="1388766"/>
    <lineage>
        <taxon>Eukaryota</taxon>
        <taxon>Fungi</taxon>
        <taxon>Dikarya</taxon>
        <taxon>Ascomycota</taxon>
        <taxon>Pezizomycotina</taxon>
        <taxon>Eurotiomycetes</taxon>
        <taxon>Eurotiomycetidae</taxon>
        <taxon>Eurotiales</taxon>
        <taxon>Aspergillaceae</taxon>
        <taxon>Aspergillus</taxon>
        <taxon>Aspergillus subgen. Aspergillus</taxon>
    </lineage>
</organism>
<evidence type="ECO:0000313" key="1">
    <source>
        <dbReference type="EMBL" id="EYE90295.1"/>
    </source>
</evidence>
<keyword evidence="2" id="KW-1185">Reference proteome</keyword>
<dbReference type="EMBL" id="KK088463">
    <property type="protein sequence ID" value="EYE90295.1"/>
    <property type="molecule type" value="Genomic_DNA"/>
</dbReference>